<sequence length="1047" mass="117088">MSPPTPTGVGEPIINSPFVEPKLHWQIERGKPPVKADGRRRASYFYRVPEHAGRGRKNKDTQDMFEAEKGEQVEIALVNETRARIKTWRAGTHSAGLPYDGASAVTKELLELWRSEDRMQRLFFAQIEAVETIIFLTEASEIYGKGLPVIPKDEPGLNAKDAGFRAFIRYACKMATGSGKTTVMGMLAAWSILNRVAAPTDDRFSDTVLIVCPNVTIRERLQELDPALGDLSLYRTRQLVPPHRMEELRRGEVMIANWHRLAKKETNTVNGDSAKVVKTGEPMEIVKNAGKENETSEVKYFESDAAWFKRIRQELGCGKGRSPHWLIFNDEAHHAYRRGDVTGDEQSLDDDADLARKNDREATIWIEGLDRINKLAGGSRKRGINLCVDLSATPFYIQGSGNEVGKPFPWIVSDFGLLDAIESGLVKIPQLPSRDVTGADEAAYFNIWRWVQAKAVEEGYSSKLTPEIVMNFASAPITLLATEWHQRFLEWETTSKQEHKHPVPPVFIVVCRDTAVAKEVYAWVANGNDSYGVSPPYFKNHMGQEVTVRIDSKVIEDIEEGGTKDETRRLRFILDTVGKAVWPGGKIPEEWSELVRKHNEKVASEDNDGALKWIDERIPPGRDIRCIVSVSMLAEGWDAQTVTHIVGLRPFGSQLLCEQVIGRALRRKHYALNEKTQMFAEETAKVFGVPFELIPFKVSLPGPTTPKPQPNHIYSVPEKAEYEITFPMVTGYHESGQFDVCVDWNQVSKVTIDPMKIPQTVEMTPLTTPDGTLAAYGPGEKPILSLKKWRAMFRDQQVAFKLAREVCRQWQNDNGATAVPVQVLFPKVAFAAKRFLAERLDRKGGSQPCDVLLVGEYMQAAIGSLLEALKKGASSDSAEVAVIPQGAAGRGSTVFVDFHTTKPIYPVTKCHFNAMAADTQKWEQTAVFLLDSHPGVKKWVKNERLGFFIPYRKKGLPARYMPDFIVVTDSALNVIVEIKGQVTDDADVKAKAAQRWVNAVNRLGQHGTWHYLLVTDPGALGVALNVFATAKWDEGQFDLVAQEEESI</sequence>
<keyword evidence="2" id="KW-0378">Hydrolase</keyword>
<accession>A0A1W6STP2</accession>
<dbReference type="Gene3D" id="3.40.50.300">
    <property type="entry name" value="P-loop containing nucleotide triphosphate hydrolases"/>
    <property type="match status" value="1"/>
</dbReference>
<reference evidence="2 3" key="1">
    <citation type="journal article" date="2015" name="Int. J. Syst. Evol. Microbiol.">
        <title>Nitrosospira lacus sp. nov., a psychrotolerant, ammonia-oxidizing bacterium from sandy lake sediment.</title>
        <authorList>
            <person name="Urakawa H."/>
            <person name="Garcia J.C."/>
            <person name="Nielsen J.L."/>
            <person name="Le V.Q."/>
            <person name="Kozlowski J.A."/>
            <person name="Stein L.Y."/>
            <person name="Lim C.K."/>
            <person name="Pommerening-Roser A."/>
            <person name="Martens-Habbena W."/>
            <person name="Stahl D.A."/>
            <person name="Klotz M.G."/>
        </authorList>
    </citation>
    <scope>NUCLEOTIDE SEQUENCE [LARGE SCALE GENOMIC DNA]</scope>
    <source>
        <strain evidence="2 3">APG3</strain>
    </source>
</reference>
<dbReference type="GO" id="GO:0003677">
    <property type="term" value="F:DNA binding"/>
    <property type="evidence" value="ECO:0007669"/>
    <property type="project" value="InterPro"/>
</dbReference>
<dbReference type="PROSITE" id="PS50890">
    <property type="entry name" value="PUA"/>
    <property type="match status" value="1"/>
</dbReference>
<dbReference type="SMART" id="SM00487">
    <property type="entry name" value="DEXDc"/>
    <property type="match status" value="1"/>
</dbReference>
<dbReference type="Pfam" id="PF04851">
    <property type="entry name" value="ResIII"/>
    <property type="match status" value="1"/>
</dbReference>
<dbReference type="EMBL" id="CP021106">
    <property type="protein sequence ID" value="ARO89155.1"/>
    <property type="molecule type" value="Genomic_DNA"/>
</dbReference>
<dbReference type="NCBIfam" id="NF046055">
    <property type="entry name" value="restr_BPTD_3080"/>
    <property type="match status" value="1"/>
</dbReference>
<keyword evidence="3" id="KW-1185">Reference proteome</keyword>
<dbReference type="PANTHER" id="PTHR47396:SF1">
    <property type="entry name" value="ATP-DEPENDENT HELICASE IRC3-RELATED"/>
    <property type="match status" value="1"/>
</dbReference>
<feature type="domain" description="Helicase ATP-binding" evidence="1">
    <location>
        <begin position="118"/>
        <end position="424"/>
    </location>
</feature>
<organism evidence="2 3">
    <name type="scientific">Nitrosospira lacus</name>
    <dbReference type="NCBI Taxonomy" id="1288494"/>
    <lineage>
        <taxon>Bacteria</taxon>
        <taxon>Pseudomonadati</taxon>
        <taxon>Pseudomonadota</taxon>
        <taxon>Betaproteobacteria</taxon>
        <taxon>Nitrosomonadales</taxon>
        <taxon>Nitrosomonadaceae</taxon>
        <taxon>Nitrosospira</taxon>
    </lineage>
</organism>
<dbReference type="InterPro" id="IPR006935">
    <property type="entry name" value="Helicase/UvrB_N"/>
</dbReference>
<name>A0A1W6STP2_9PROT</name>
<dbReference type="eggNOG" id="COG4096">
    <property type="taxonomic scope" value="Bacteria"/>
</dbReference>
<dbReference type="KEGG" id="nlc:EBAPG3_013875"/>
<dbReference type="AlphaFoldDB" id="A0A1W6STP2"/>
<dbReference type="GO" id="GO:0005524">
    <property type="term" value="F:ATP binding"/>
    <property type="evidence" value="ECO:0007669"/>
    <property type="project" value="InterPro"/>
</dbReference>
<evidence type="ECO:0000313" key="2">
    <source>
        <dbReference type="EMBL" id="ARO89155.1"/>
    </source>
</evidence>
<dbReference type="InterPro" id="IPR050742">
    <property type="entry name" value="Helicase_Restrict-Modif_Enz"/>
</dbReference>
<dbReference type="PANTHER" id="PTHR47396">
    <property type="entry name" value="TYPE I RESTRICTION ENZYME ECOKI R PROTEIN"/>
    <property type="match status" value="1"/>
</dbReference>
<evidence type="ECO:0000313" key="3">
    <source>
        <dbReference type="Proteomes" id="UP000012179"/>
    </source>
</evidence>
<proteinExistence type="predicted"/>
<protein>
    <submittedName>
        <fullName evidence="2">Hydrolase</fullName>
    </submittedName>
</protein>
<dbReference type="OrthoDB" id="9803459at2"/>
<dbReference type="GO" id="GO:0005829">
    <property type="term" value="C:cytosol"/>
    <property type="evidence" value="ECO:0007669"/>
    <property type="project" value="TreeGrafter"/>
</dbReference>
<gene>
    <name evidence="2" type="ORF">EBAPG3_013875</name>
</gene>
<dbReference type="Proteomes" id="UP000012179">
    <property type="component" value="Chromosome"/>
</dbReference>
<dbReference type="InterPro" id="IPR027417">
    <property type="entry name" value="P-loop_NTPase"/>
</dbReference>
<evidence type="ECO:0000259" key="1">
    <source>
        <dbReference type="SMART" id="SM00487"/>
    </source>
</evidence>
<dbReference type="SUPFAM" id="SSF52540">
    <property type="entry name" value="P-loop containing nucleoside triphosphate hydrolases"/>
    <property type="match status" value="2"/>
</dbReference>
<dbReference type="GO" id="GO:0016787">
    <property type="term" value="F:hydrolase activity"/>
    <property type="evidence" value="ECO:0007669"/>
    <property type="project" value="UniProtKB-KW"/>
</dbReference>
<dbReference type="InterPro" id="IPR014001">
    <property type="entry name" value="Helicase_ATP-bd"/>
</dbReference>